<evidence type="ECO:0000256" key="8">
    <source>
        <dbReference type="SAM" id="Phobius"/>
    </source>
</evidence>
<evidence type="ECO:0000256" key="4">
    <source>
        <dbReference type="ARBA" id="ARBA00022692"/>
    </source>
</evidence>
<protein>
    <submittedName>
        <fullName evidence="10">Membrane protein</fullName>
    </submittedName>
</protein>
<dbReference type="PANTHER" id="PTHR30336:SF0">
    <property type="entry name" value="PROTEIN SANA"/>
    <property type="match status" value="1"/>
</dbReference>
<dbReference type="GO" id="GO:0005886">
    <property type="term" value="C:plasma membrane"/>
    <property type="evidence" value="ECO:0007669"/>
    <property type="project" value="UniProtKB-SubCell"/>
</dbReference>
<dbReference type="InterPro" id="IPR051599">
    <property type="entry name" value="Cell_Envelope_Assoc"/>
</dbReference>
<sequence>MLKTTGLLLVLMLLILIVIDVGTSYLVRDRVYKKLTDLPYREHTVVLGTAKFYLSGSPNLYYKYRLQAAKYLYEAQKSHYLLVSGDNKTPYYNEPKMMTQDLVKMGIPQADIKQDYAGYNTLDSVVRAAKVFELEPFTIISQQFHCERALFIAKVKGIDAICYAAEYPSEHYKVRIREFFARAGMALYLLFGVEPTSLEPSKINALPSKKSAES</sequence>
<dbReference type="Proteomes" id="UP000078358">
    <property type="component" value="Unassembled WGS sequence"/>
</dbReference>
<dbReference type="PANTHER" id="PTHR30336">
    <property type="entry name" value="INNER MEMBRANE PROTEIN, PROBABLE PERMEASE"/>
    <property type="match status" value="1"/>
</dbReference>
<comment type="function">
    <text evidence="7">Participates in the barrier function of the cell envelope.</text>
</comment>
<dbReference type="AlphaFoldDB" id="A0A179D087"/>
<comment type="subcellular location">
    <subcellularLocation>
        <location evidence="1">Cell inner membrane</location>
        <topology evidence="1">Single-pass membrane protein</topology>
    </subcellularLocation>
</comment>
<evidence type="ECO:0000256" key="7">
    <source>
        <dbReference type="ARBA" id="ARBA00037355"/>
    </source>
</evidence>
<keyword evidence="5 8" id="KW-1133">Transmembrane helix</keyword>
<dbReference type="PATRIC" id="fig|1261658.3.peg.345"/>
<organism evidence="10 11">
    <name type="scientific">Bibersteinia trehalosi Y31</name>
    <dbReference type="NCBI Taxonomy" id="1261658"/>
    <lineage>
        <taxon>Bacteria</taxon>
        <taxon>Pseudomonadati</taxon>
        <taxon>Pseudomonadota</taxon>
        <taxon>Gammaproteobacteria</taxon>
        <taxon>Pasteurellales</taxon>
        <taxon>Pasteurellaceae</taxon>
        <taxon>Bibersteinia</taxon>
    </lineage>
</organism>
<keyword evidence="3" id="KW-0997">Cell inner membrane</keyword>
<evidence type="ECO:0000313" key="10">
    <source>
        <dbReference type="EMBL" id="OAQ15280.1"/>
    </source>
</evidence>
<name>A0A179D087_BIBTR</name>
<evidence type="ECO:0000256" key="2">
    <source>
        <dbReference type="ARBA" id="ARBA00022475"/>
    </source>
</evidence>
<evidence type="ECO:0000256" key="1">
    <source>
        <dbReference type="ARBA" id="ARBA00004377"/>
    </source>
</evidence>
<accession>A0A179D087</accession>
<dbReference type="Pfam" id="PF02698">
    <property type="entry name" value="DUF218"/>
    <property type="match status" value="1"/>
</dbReference>
<keyword evidence="4 8" id="KW-0812">Transmembrane</keyword>
<feature type="domain" description="DUF218" evidence="9">
    <location>
        <begin position="45"/>
        <end position="166"/>
    </location>
</feature>
<evidence type="ECO:0000259" key="9">
    <source>
        <dbReference type="Pfam" id="PF02698"/>
    </source>
</evidence>
<proteinExistence type="predicted"/>
<comment type="caution">
    <text evidence="10">The sequence shown here is derived from an EMBL/GenBank/DDBJ whole genome shotgun (WGS) entry which is preliminary data.</text>
</comment>
<dbReference type="InterPro" id="IPR003848">
    <property type="entry name" value="DUF218"/>
</dbReference>
<evidence type="ECO:0000256" key="5">
    <source>
        <dbReference type="ARBA" id="ARBA00022989"/>
    </source>
</evidence>
<keyword evidence="2" id="KW-1003">Cell membrane</keyword>
<gene>
    <name evidence="10" type="ORF">F480_01690</name>
</gene>
<evidence type="ECO:0000256" key="6">
    <source>
        <dbReference type="ARBA" id="ARBA00023136"/>
    </source>
</evidence>
<dbReference type="EMBL" id="JACI01000001">
    <property type="protein sequence ID" value="OAQ15280.1"/>
    <property type="molecule type" value="Genomic_DNA"/>
</dbReference>
<evidence type="ECO:0000313" key="11">
    <source>
        <dbReference type="Proteomes" id="UP000078358"/>
    </source>
</evidence>
<evidence type="ECO:0000256" key="3">
    <source>
        <dbReference type="ARBA" id="ARBA00022519"/>
    </source>
</evidence>
<keyword evidence="6 8" id="KW-0472">Membrane</keyword>
<feature type="transmembrane region" description="Helical" evidence="8">
    <location>
        <begin position="6"/>
        <end position="27"/>
    </location>
</feature>
<dbReference type="CDD" id="cd06259">
    <property type="entry name" value="YdcF-like"/>
    <property type="match status" value="1"/>
</dbReference>
<reference evidence="10 11" key="1">
    <citation type="submission" date="2014-01" db="EMBL/GenBank/DDBJ databases">
        <authorList>
            <person name="Zuccon D."/>
        </authorList>
    </citation>
    <scope>NUCLEOTIDE SEQUENCE [LARGE SCALE GENOMIC DNA]</scope>
    <source>
        <strain evidence="10 11">Y31</strain>
    </source>
</reference>